<organism evidence="2 3">
    <name type="scientific">Candidatus Daviesbacteria bacterium GW2011_GWB1_36_5</name>
    <dbReference type="NCBI Taxonomy" id="1618426"/>
    <lineage>
        <taxon>Bacteria</taxon>
        <taxon>Candidatus Daviesiibacteriota</taxon>
    </lineage>
</organism>
<dbReference type="CDD" id="cd01651">
    <property type="entry name" value="RT_G2_intron"/>
    <property type="match status" value="1"/>
</dbReference>
<evidence type="ECO:0000313" key="2">
    <source>
        <dbReference type="EMBL" id="KKQ10017.1"/>
    </source>
</evidence>
<dbReference type="InterPro" id="IPR051083">
    <property type="entry name" value="GrpII_Intron_Splice-Mob/Def"/>
</dbReference>
<keyword evidence="2" id="KW-0808">Transferase</keyword>
<accession>A0A0G0EWZ9</accession>
<evidence type="ECO:0000259" key="1">
    <source>
        <dbReference type="PROSITE" id="PS50878"/>
    </source>
</evidence>
<dbReference type="InterPro" id="IPR043502">
    <property type="entry name" value="DNA/RNA_pol_sf"/>
</dbReference>
<dbReference type="GO" id="GO:0003964">
    <property type="term" value="F:RNA-directed DNA polymerase activity"/>
    <property type="evidence" value="ECO:0007669"/>
    <property type="project" value="UniProtKB-KW"/>
</dbReference>
<keyword evidence="2" id="KW-0695">RNA-directed DNA polymerase</keyword>
<dbReference type="InterPro" id="IPR000477">
    <property type="entry name" value="RT_dom"/>
</dbReference>
<name>A0A0G0EWZ9_9BACT</name>
<dbReference type="Proteomes" id="UP000034492">
    <property type="component" value="Unassembled WGS sequence"/>
</dbReference>
<dbReference type="AlphaFoldDB" id="A0A0G0EWZ9"/>
<dbReference type="PROSITE" id="PS50878">
    <property type="entry name" value="RT_POL"/>
    <property type="match status" value="1"/>
</dbReference>
<evidence type="ECO:0000313" key="3">
    <source>
        <dbReference type="Proteomes" id="UP000034492"/>
    </source>
</evidence>
<proteinExistence type="predicted"/>
<dbReference type="PANTHER" id="PTHR34047:SF8">
    <property type="entry name" value="PROTEIN YKFC"/>
    <property type="match status" value="1"/>
</dbReference>
<reference evidence="2 3" key="1">
    <citation type="journal article" date="2015" name="Nature">
        <title>rRNA introns, odd ribosomes, and small enigmatic genomes across a large radiation of phyla.</title>
        <authorList>
            <person name="Brown C.T."/>
            <person name="Hug L.A."/>
            <person name="Thomas B.C."/>
            <person name="Sharon I."/>
            <person name="Castelle C.J."/>
            <person name="Singh A."/>
            <person name="Wilkins M.J."/>
            <person name="Williams K.H."/>
            <person name="Banfield J.F."/>
        </authorList>
    </citation>
    <scope>NUCLEOTIDE SEQUENCE [LARGE SCALE GENOMIC DNA]</scope>
</reference>
<gene>
    <name evidence="2" type="ORF">US19_C0009G0019</name>
</gene>
<dbReference type="SUPFAM" id="SSF56672">
    <property type="entry name" value="DNA/RNA polymerases"/>
    <property type="match status" value="1"/>
</dbReference>
<feature type="domain" description="Reverse transcriptase" evidence="1">
    <location>
        <begin position="45"/>
        <end position="296"/>
    </location>
</feature>
<keyword evidence="2" id="KW-0548">Nucleotidyltransferase</keyword>
<comment type="caution">
    <text evidence="2">The sequence shown here is derived from an EMBL/GenBank/DDBJ whole genome shotgun (WGS) entry which is preliminary data.</text>
</comment>
<dbReference type="PANTHER" id="PTHR34047">
    <property type="entry name" value="NUCLEAR INTRON MATURASE 1, MITOCHONDRIAL-RELATED"/>
    <property type="match status" value="1"/>
</dbReference>
<dbReference type="Pfam" id="PF00078">
    <property type="entry name" value="RVT_1"/>
    <property type="match status" value="1"/>
</dbReference>
<sequence>MAPNLSYLDIISLENIFQAWSEFKKGKRRRKDVQEFERNLEDNLFLLYEQLKNKTYRHGTYRSFYVQDPKQRHIHKAEVRDRVVHHLLYKYLYNLFDKSFIYDSYSCREEKGTHKGVKRLEKFTRIVSKNYSRECWALKLDIKKFFASVDHKIFFNLLKKKVKDEEILGLLKQIINSFCSCHPEHSEGYNSRHIFFAVAQNDNNHKGIPLGNLTSQVFANIYMNELDRFIKHKLKIKYYLRYADDFVILSGDKQLLSQLIVPISQFLNEDLKLELHPKKIILRKLNWGIDFLGYIVLPHYILPRTKTKRRIFKKLKEKAGSDNFNQSLQSYMGYLGHARSFKLRQYILRYAQNDIRVLDPLAIKYLGGELF</sequence>
<dbReference type="EMBL" id="LBSA01000009">
    <property type="protein sequence ID" value="KKQ10017.1"/>
    <property type="molecule type" value="Genomic_DNA"/>
</dbReference>
<protein>
    <submittedName>
        <fullName evidence="2">Retron-type reverse transcriptase</fullName>
    </submittedName>
</protein>